<dbReference type="AlphaFoldDB" id="A0A0F8ZSW9"/>
<reference evidence="6" key="1">
    <citation type="journal article" date="2015" name="Nature">
        <title>Complex archaea that bridge the gap between prokaryotes and eukaryotes.</title>
        <authorList>
            <person name="Spang A."/>
            <person name="Saw J.H."/>
            <person name="Jorgensen S.L."/>
            <person name="Zaremba-Niedzwiedzka K."/>
            <person name="Martijn J."/>
            <person name="Lind A.E."/>
            <person name="van Eijk R."/>
            <person name="Schleper C."/>
            <person name="Guy L."/>
            <person name="Ettema T.J."/>
        </authorList>
    </citation>
    <scope>NUCLEOTIDE SEQUENCE</scope>
</reference>
<evidence type="ECO:0000256" key="1">
    <source>
        <dbReference type="ARBA" id="ARBA00022723"/>
    </source>
</evidence>
<evidence type="ECO:0000313" key="6">
    <source>
        <dbReference type="EMBL" id="KKK69509.1"/>
    </source>
</evidence>
<dbReference type="InterPro" id="IPR000923">
    <property type="entry name" value="BlueCu_1"/>
</dbReference>
<feature type="domain" description="Blue (type 1) copper" evidence="4">
    <location>
        <begin position="18"/>
        <end position="81"/>
    </location>
</feature>
<feature type="region of interest" description="Disordered" evidence="3">
    <location>
        <begin position="116"/>
        <end position="140"/>
    </location>
</feature>
<organism evidence="6">
    <name type="scientific">marine sediment metagenome</name>
    <dbReference type="NCBI Taxonomy" id="412755"/>
    <lineage>
        <taxon>unclassified sequences</taxon>
        <taxon>metagenomes</taxon>
        <taxon>ecological metagenomes</taxon>
    </lineage>
</organism>
<dbReference type="Pfam" id="PF00127">
    <property type="entry name" value="Copper-bind"/>
    <property type="match status" value="1"/>
</dbReference>
<evidence type="ECO:0000256" key="3">
    <source>
        <dbReference type="SAM" id="MobiDB-lite"/>
    </source>
</evidence>
<dbReference type="Gene3D" id="2.60.40.420">
    <property type="entry name" value="Cupredoxins - blue copper proteins"/>
    <property type="match status" value="1"/>
</dbReference>
<evidence type="ECO:0008006" key="7">
    <source>
        <dbReference type="Google" id="ProtNLM"/>
    </source>
</evidence>
<name>A0A0F8ZSW9_9ZZZZ</name>
<feature type="non-terminal residue" evidence="6">
    <location>
        <position position="1"/>
    </location>
</feature>
<dbReference type="GO" id="GO:0005507">
    <property type="term" value="F:copper ion binding"/>
    <property type="evidence" value="ECO:0007669"/>
    <property type="project" value="InterPro"/>
</dbReference>
<dbReference type="EMBL" id="LAZR01058615">
    <property type="protein sequence ID" value="KKK69509.1"/>
    <property type="molecule type" value="Genomic_DNA"/>
</dbReference>
<proteinExistence type="predicted"/>
<protein>
    <recommendedName>
        <fullName evidence="7">Blue (type 1) copper domain-containing protein</fullName>
    </recommendedName>
</protein>
<feature type="non-terminal residue" evidence="6">
    <location>
        <position position="379"/>
    </location>
</feature>
<evidence type="ECO:0000259" key="5">
    <source>
        <dbReference type="Pfam" id="PF13731"/>
    </source>
</evidence>
<dbReference type="InterPro" id="IPR008972">
    <property type="entry name" value="Cupredoxin"/>
</dbReference>
<gene>
    <name evidence="6" type="ORF">LCGC14_2933320</name>
</gene>
<feature type="compositionally biased region" description="Low complexity" evidence="3">
    <location>
        <begin position="116"/>
        <end position="136"/>
    </location>
</feature>
<feature type="region of interest" description="Disordered" evidence="3">
    <location>
        <begin position="1"/>
        <end position="21"/>
    </location>
</feature>
<feature type="compositionally biased region" description="Basic and acidic residues" evidence="3">
    <location>
        <begin position="1"/>
        <end position="14"/>
    </location>
</feature>
<dbReference type="SUPFAM" id="SSF49503">
    <property type="entry name" value="Cupredoxins"/>
    <property type="match status" value="1"/>
</dbReference>
<dbReference type="Pfam" id="PF13731">
    <property type="entry name" value="WxL"/>
    <property type="match status" value="1"/>
</dbReference>
<feature type="domain" description="WxL" evidence="5">
    <location>
        <begin position="274"/>
        <end position="356"/>
    </location>
</feature>
<keyword evidence="1" id="KW-0479">Metal-binding</keyword>
<sequence>TNVNVGERDGRPGDSDDEFNPNSITITEGDTVHWQWFDGTHNVTPYDPADFAGTSTNHFNGSGDVYDVTFNTAGTVWYYCTLRAEPRDIDTNENGVFDAGDDPVFGKMIGRIDILPAPSDTTPPATSSVAASPNPTDGASNVTLTATVDDSSTGGSSVQAAEYFIDSVGVDGTGTAMAASDGSFDGVTENVTASVDASALPEGDYTLFVHGQDSEGNWGGTDSVVLTVSALPAGVELAIITILGGSLSVGTNPVAFGLVSLSGADLTVDTQPSAWYVSDARGSGAGWNVTLTSTDFTSAGGTITVGNFKMKLDDANIVTVGGNTAPTSQVTGYQPLSTSTPLKLLSAGVGVGMGTYDFTPDARLIVPAESAPGDYEAFM</sequence>
<accession>A0A0F8ZSW9</accession>
<dbReference type="InterPro" id="IPR027994">
    <property type="entry name" value="WxL_dom"/>
</dbReference>
<dbReference type="GO" id="GO:0009055">
    <property type="term" value="F:electron transfer activity"/>
    <property type="evidence" value="ECO:0007669"/>
    <property type="project" value="InterPro"/>
</dbReference>
<evidence type="ECO:0000259" key="4">
    <source>
        <dbReference type="Pfam" id="PF00127"/>
    </source>
</evidence>
<keyword evidence="2" id="KW-0186">Copper</keyword>
<comment type="caution">
    <text evidence="6">The sequence shown here is derived from an EMBL/GenBank/DDBJ whole genome shotgun (WGS) entry which is preliminary data.</text>
</comment>
<evidence type="ECO:0000256" key="2">
    <source>
        <dbReference type="ARBA" id="ARBA00023008"/>
    </source>
</evidence>